<dbReference type="InterPro" id="IPR019734">
    <property type="entry name" value="TPR_rpt"/>
</dbReference>
<dbReference type="RefSeq" id="WP_215626255.1">
    <property type="nucleotide sequence ID" value="NZ_CP067089.2"/>
</dbReference>
<dbReference type="SMART" id="SM00028">
    <property type="entry name" value="TPR"/>
    <property type="match status" value="2"/>
</dbReference>
<dbReference type="AlphaFoldDB" id="A0A7T7XMA5"/>
<dbReference type="InterPro" id="IPR011990">
    <property type="entry name" value="TPR-like_helical_dom_sf"/>
</dbReference>
<feature type="region of interest" description="Disordered" evidence="2">
    <location>
        <begin position="181"/>
        <end position="201"/>
    </location>
</feature>
<dbReference type="SUPFAM" id="SSF48452">
    <property type="entry name" value="TPR-like"/>
    <property type="match status" value="1"/>
</dbReference>
<keyword evidence="4" id="KW-1185">Reference proteome</keyword>
<feature type="repeat" description="TPR" evidence="1">
    <location>
        <begin position="101"/>
        <end position="134"/>
    </location>
</feature>
<evidence type="ECO:0000256" key="1">
    <source>
        <dbReference type="PROSITE-ProRule" id="PRU00339"/>
    </source>
</evidence>
<name>A0A7T7XMA5_9SPIR</name>
<protein>
    <submittedName>
        <fullName evidence="3">Tetratricopeptide repeat protein</fullName>
    </submittedName>
</protein>
<dbReference type="PROSITE" id="PS50005">
    <property type="entry name" value="TPR"/>
    <property type="match status" value="1"/>
</dbReference>
<organism evidence="3 4">
    <name type="scientific">Breznakiella homolactica</name>
    <dbReference type="NCBI Taxonomy" id="2798577"/>
    <lineage>
        <taxon>Bacteria</taxon>
        <taxon>Pseudomonadati</taxon>
        <taxon>Spirochaetota</taxon>
        <taxon>Spirochaetia</taxon>
        <taxon>Spirochaetales</taxon>
        <taxon>Breznakiellaceae</taxon>
        <taxon>Breznakiella</taxon>
    </lineage>
</organism>
<evidence type="ECO:0000313" key="4">
    <source>
        <dbReference type="Proteomes" id="UP000595917"/>
    </source>
</evidence>
<evidence type="ECO:0000256" key="2">
    <source>
        <dbReference type="SAM" id="MobiDB-lite"/>
    </source>
</evidence>
<dbReference type="KEGG" id="bhc:JFL75_18770"/>
<evidence type="ECO:0000313" key="3">
    <source>
        <dbReference type="EMBL" id="QQO08950.1"/>
    </source>
</evidence>
<dbReference type="Proteomes" id="UP000595917">
    <property type="component" value="Chromosome"/>
</dbReference>
<dbReference type="Pfam" id="PF13432">
    <property type="entry name" value="TPR_16"/>
    <property type="match status" value="1"/>
</dbReference>
<accession>A0A7T7XMA5</accession>
<proteinExistence type="predicted"/>
<dbReference type="Gene3D" id="1.25.40.10">
    <property type="entry name" value="Tetratricopeptide repeat domain"/>
    <property type="match status" value="1"/>
</dbReference>
<reference evidence="3" key="1">
    <citation type="submission" date="2021-01" db="EMBL/GenBank/DDBJ databases">
        <title>Description of Breznakiella homolactica.</title>
        <authorList>
            <person name="Song Y."/>
            <person name="Brune A."/>
        </authorList>
    </citation>
    <scope>NUCLEOTIDE SEQUENCE</scope>
    <source>
        <strain evidence="3">RmG30</strain>
    </source>
</reference>
<dbReference type="EMBL" id="CP067089">
    <property type="protein sequence ID" value="QQO08950.1"/>
    <property type="molecule type" value="Genomic_DNA"/>
</dbReference>
<keyword evidence="1" id="KW-0802">TPR repeat</keyword>
<gene>
    <name evidence="3" type="ORF">JFL75_18770</name>
</gene>
<dbReference type="PROSITE" id="PS51257">
    <property type="entry name" value="PROKAR_LIPOPROTEIN"/>
    <property type="match status" value="1"/>
</dbReference>
<feature type="compositionally biased region" description="Basic and acidic residues" evidence="2">
    <location>
        <begin position="181"/>
        <end position="191"/>
    </location>
</feature>
<sequence length="201" mass="22424">MKRRYTPLFAGAVLLFAGCSGIQGKLLVMEGNFYSSRSRYTEAISAYMESLSHPESAAYGEYGLGTVYLNMDENEAALGRFASAREALSAAGDGSHRELQYRIQYNTGIIRFQTGDYAGAADEFRKALEIDSGKVEAKRNLELSLLSASREKAAASSSSQVDVRRDEGRNNAIFDYIRQKEQDQWKSREWSEDTSDSSLDY</sequence>